<sequence>MHKVSIKRLDSAVSKNILHRLRAKTLTEEDESWPLCCVHPSQVASNRMHERAILINAKLCTI</sequence>
<reference evidence="1" key="1">
    <citation type="submission" date="2020-05" db="EMBL/GenBank/DDBJ databases">
        <authorList>
            <person name="Chiriac C."/>
            <person name="Salcher M."/>
            <person name="Ghai R."/>
            <person name="Kavagutti S V."/>
        </authorList>
    </citation>
    <scope>NUCLEOTIDE SEQUENCE</scope>
</reference>
<dbReference type="AlphaFoldDB" id="A0A6J7GZ44"/>
<gene>
    <name evidence="1" type="ORF">UFOPK3610_00870</name>
</gene>
<name>A0A6J7GZ44_9ZZZZ</name>
<evidence type="ECO:0000313" key="1">
    <source>
        <dbReference type="EMBL" id="CAB4912018.1"/>
    </source>
</evidence>
<accession>A0A6J7GZ44</accession>
<organism evidence="1">
    <name type="scientific">freshwater metagenome</name>
    <dbReference type="NCBI Taxonomy" id="449393"/>
    <lineage>
        <taxon>unclassified sequences</taxon>
        <taxon>metagenomes</taxon>
        <taxon>ecological metagenomes</taxon>
    </lineage>
</organism>
<dbReference type="EMBL" id="CAFBMR010000027">
    <property type="protein sequence ID" value="CAB4912018.1"/>
    <property type="molecule type" value="Genomic_DNA"/>
</dbReference>
<protein>
    <submittedName>
        <fullName evidence="1">Unannotated protein</fullName>
    </submittedName>
</protein>
<proteinExistence type="predicted"/>